<evidence type="ECO:0000256" key="1">
    <source>
        <dbReference type="ARBA" id="ARBA00003195"/>
    </source>
</evidence>
<gene>
    <name evidence="15" type="primary">Ndufa1_1</name>
    <name evidence="15" type="ORF">ARDKOR_R14646</name>
</gene>
<evidence type="ECO:0000256" key="6">
    <source>
        <dbReference type="ARBA" id="ARBA00022660"/>
    </source>
</evidence>
<keyword evidence="9" id="KW-0249">Electron transport</keyword>
<comment type="similarity">
    <text evidence="3">Belongs to the complex I NDUFA1 subunit family.</text>
</comment>
<dbReference type="EMBL" id="VWPR01000277">
    <property type="protein sequence ID" value="NXE21904.1"/>
    <property type="molecule type" value="Genomic_DNA"/>
</dbReference>
<keyword evidence="16" id="KW-1185">Reference proteome</keyword>
<organism evidence="15 16">
    <name type="scientific">Ardeotis kori</name>
    <dbReference type="NCBI Taxonomy" id="89386"/>
    <lineage>
        <taxon>Eukaryota</taxon>
        <taxon>Metazoa</taxon>
        <taxon>Chordata</taxon>
        <taxon>Craniata</taxon>
        <taxon>Vertebrata</taxon>
        <taxon>Euteleostomi</taxon>
        <taxon>Archelosauria</taxon>
        <taxon>Archosauria</taxon>
        <taxon>Dinosauria</taxon>
        <taxon>Saurischia</taxon>
        <taxon>Theropoda</taxon>
        <taxon>Coelurosauria</taxon>
        <taxon>Aves</taxon>
        <taxon>Neognathae</taxon>
        <taxon>Neoaves</taxon>
        <taxon>Otidimorphae</taxon>
        <taxon>Otidiformes</taxon>
        <taxon>Otididae</taxon>
        <taxon>Ardeotis</taxon>
    </lineage>
</organism>
<keyword evidence="10" id="KW-1133">Transmembrane helix</keyword>
<evidence type="ECO:0000256" key="5">
    <source>
        <dbReference type="ARBA" id="ARBA00022448"/>
    </source>
</evidence>
<accession>A0A7K8L4U5</accession>
<feature type="non-terminal residue" evidence="15">
    <location>
        <position position="64"/>
    </location>
</feature>
<keyword evidence="11" id="KW-0496">Mitochondrion</keyword>
<dbReference type="Pfam" id="PF15879">
    <property type="entry name" value="MWFE"/>
    <property type="match status" value="1"/>
</dbReference>
<keyword evidence="5" id="KW-0813">Transport</keyword>
<keyword evidence="8" id="KW-0999">Mitochondrion inner membrane</keyword>
<reference evidence="15 16" key="1">
    <citation type="submission" date="2019-09" db="EMBL/GenBank/DDBJ databases">
        <title>Bird 10,000 Genomes (B10K) Project - Family phase.</title>
        <authorList>
            <person name="Zhang G."/>
        </authorList>
    </citation>
    <scope>NUCLEOTIDE SEQUENCE [LARGE SCALE GENOMIC DNA]</scope>
    <source>
        <strain evidence="15">B10K-CU-031-01</strain>
        <tissue evidence="15">Muscle</tissue>
    </source>
</reference>
<name>A0A7K8L4U5_9AVES</name>
<keyword evidence="12" id="KW-0472">Membrane</keyword>
<evidence type="ECO:0000256" key="2">
    <source>
        <dbReference type="ARBA" id="ARBA00004298"/>
    </source>
</evidence>
<dbReference type="GO" id="GO:0005743">
    <property type="term" value="C:mitochondrial inner membrane"/>
    <property type="evidence" value="ECO:0007669"/>
    <property type="project" value="UniProtKB-SubCell"/>
</dbReference>
<evidence type="ECO:0000256" key="9">
    <source>
        <dbReference type="ARBA" id="ARBA00022982"/>
    </source>
</evidence>
<keyword evidence="6" id="KW-0679">Respiratory chain</keyword>
<keyword evidence="7" id="KW-0812">Transmembrane</keyword>
<evidence type="ECO:0000313" key="16">
    <source>
        <dbReference type="Proteomes" id="UP000560386"/>
    </source>
</evidence>
<comment type="subcellular location">
    <subcellularLocation>
        <location evidence="2">Mitochondrion inner membrane</location>
        <topology evidence="2">Single-pass membrane protein</topology>
        <orientation evidence="2">Matrix side</orientation>
    </subcellularLocation>
</comment>
<evidence type="ECO:0000256" key="4">
    <source>
        <dbReference type="ARBA" id="ARBA00016392"/>
    </source>
</evidence>
<evidence type="ECO:0000256" key="7">
    <source>
        <dbReference type="ARBA" id="ARBA00022692"/>
    </source>
</evidence>
<evidence type="ECO:0000256" key="14">
    <source>
        <dbReference type="ARBA" id="ARBA00033255"/>
    </source>
</evidence>
<evidence type="ECO:0000313" key="15">
    <source>
        <dbReference type="EMBL" id="NXE21904.1"/>
    </source>
</evidence>
<protein>
    <recommendedName>
        <fullName evidence="4">NADH dehydrogenase [ubiquinone] 1 alpha subcomplex subunit 1</fullName>
    </recommendedName>
    <alternativeName>
        <fullName evidence="14">Complex I-MWFE</fullName>
    </alternativeName>
    <alternativeName>
        <fullName evidence="13">NADH-ubiquinone oxidoreductase MWFE subunit</fullName>
    </alternativeName>
</protein>
<dbReference type="InterPro" id="IPR017384">
    <property type="entry name" value="NADH_Ub_cplx-1_asu_su-1"/>
</dbReference>
<comment type="function">
    <text evidence="1">Accessory subunit of the mitochondrial membrane respiratory chain NADH dehydrogenase (Complex I), that is believed not to be involved in catalysis. Complex I functions in the transfer of electrons from NADH to the respiratory chain. The immediate electron acceptor for the enzyme is believed to be ubiquinone.</text>
</comment>
<evidence type="ECO:0000256" key="11">
    <source>
        <dbReference type="ARBA" id="ARBA00023128"/>
    </source>
</evidence>
<dbReference type="PANTHER" id="PTHR17098:SF2">
    <property type="entry name" value="NADH DEHYDROGENASE [UBIQUINONE] 1 ALPHA SUBCOMPLEX SUBUNIT 1"/>
    <property type="match status" value="1"/>
</dbReference>
<evidence type="ECO:0000256" key="10">
    <source>
        <dbReference type="ARBA" id="ARBA00022989"/>
    </source>
</evidence>
<comment type="caution">
    <text evidence="15">The sequence shown here is derived from an EMBL/GenBank/DDBJ whole genome shotgun (WGS) entry which is preliminary data.</text>
</comment>
<evidence type="ECO:0000256" key="12">
    <source>
        <dbReference type="ARBA" id="ARBA00023136"/>
    </source>
</evidence>
<dbReference type="PANTHER" id="PTHR17098">
    <property type="entry name" value="NADH-UBIQUINONE OXIDOREDUCTASE MWFE SUBUNIT"/>
    <property type="match status" value="1"/>
</dbReference>
<dbReference type="Proteomes" id="UP000560386">
    <property type="component" value="Unassembled WGS sequence"/>
</dbReference>
<evidence type="ECO:0000256" key="8">
    <source>
        <dbReference type="ARBA" id="ARBA00022792"/>
    </source>
</evidence>
<proteinExistence type="inferred from homology"/>
<evidence type="ECO:0000256" key="13">
    <source>
        <dbReference type="ARBA" id="ARBA00029847"/>
    </source>
</evidence>
<dbReference type="AlphaFoldDB" id="A0A7K8L4U5"/>
<feature type="non-terminal residue" evidence="15">
    <location>
        <position position="1"/>
    </location>
</feature>
<sequence>SAYEILPDMAIMDIRLNIPGLSTVSMHHWCNSDKEKRIACYPYQWTLMERDRQLLGANKYYIFK</sequence>
<evidence type="ECO:0000256" key="3">
    <source>
        <dbReference type="ARBA" id="ARBA00009960"/>
    </source>
</evidence>